<comment type="caution">
    <text evidence="4">The sequence shown here is derived from an EMBL/GenBank/DDBJ whole genome shotgun (WGS) entry which is preliminary data.</text>
</comment>
<protein>
    <submittedName>
        <fullName evidence="4">T9SS type A sorting domain-containing protein</fullName>
    </submittedName>
</protein>
<evidence type="ECO:0000313" key="5">
    <source>
        <dbReference type="Proteomes" id="UP000470771"/>
    </source>
</evidence>
<keyword evidence="5" id="KW-1185">Reference proteome</keyword>
<evidence type="ECO:0000256" key="1">
    <source>
        <dbReference type="ARBA" id="ARBA00022729"/>
    </source>
</evidence>
<proteinExistence type="predicted"/>
<dbReference type="Pfam" id="PF18962">
    <property type="entry name" value="Por_Secre_tail"/>
    <property type="match status" value="1"/>
</dbReference>
<dbReference type="NCBIfam" id="TIGR04183">
    <property type="entry name" value="Por_Secre_tail"/>
    <property type="match status" value="1"/>
</dbReference>
<organism evidence="4 5">
    <name type="scientific">Acidiluteibacter ferrifornacis</name>
    <dbReference type="NCBI Taxonomy" id="2692424"/>
    <lineage>
        <taxon>Bacteria</taxon>
        <taxon>Pseudomonadati</taxon>
        <taxon>Bacteroidota</taxon>
        <taxon>Flavobacteriia</taxon>
        <taxon>Flavobacteriales</taxon>
        <taxon>Cryomorphaceae</taxon>
        <taxon>Acidiluteibacter</taxon>
    </lineage>
</organism>
<dbReference type="AlphaFoldDB" id="A0A6N9NMG3"/>
<reference evidence="4 5" key="1">
    <citation type="submission" date="2019-12" db="EMBL/GenBank/DDBJ databases">
        <authorList>
            <person name="Zhao J."/>
        </authorList>
    </citation>
    <scope>NUCLEOTIDE SEQUENCE [LARGE SCALE GENOMIC DNA]</scope>
    <source>
        <strain evidence="4 5">S-15</strain>
    </source>
</reference>
<evidence type="ECO:0000313" key="4">
    <source>
        <dbReference type="EMBL" id="NBG67049.1"/>
    </source>
</evidence>
<dbReference type="InterPro" id="IPR026444">
    <property type="entry name" value="Secre_tail"/>
</dbReference>
<feature type="chain" id="PRO_5026773741" evidence="2">
    <location>
        <begin position="19"/>
        <end position="495"/>
    </location>
</feature>
<gene>
    <name evidence="4" type="ORF">GQN54_13045</name>
</gene>
<sequence>MKRILLIATLLFTSILSAQDWAPFKASDTLVQFKDDSISVRSAGPLNAPLILSYAIQSVSVKSVTSQGNETVIIFEKGYPLIAAGPWWHWYYQNGLKIKGRILGDTAIISSDSSIFKTIDSNGYRLTFPHQYKRNQTWTLGKSISSIINATVDSIYFDSVGQFGMDSLAQIYLTVLNDSNIVLPNHKLQNFKLLISKNHGLVKTIDFSDLDRILNVSFKRYYLSNNAYTNNDYNVLTVGDEYHYNYDRDFWPRENTDHIAKIISDTTIGLIRTITIEDSWFNHYNNTRRKDTMFNVFDISEISHNKKSMIVNDSEINNLWGNASILFHTENFKFSSIIEYKTMFLIHPTQNQKDIARIYFTKYEHALETLRPIGFPFDKYKSDSWGGLPETEVTTHTYFKKGNQTWGTPFTFTVGLEEKSALENSIQLYPNPVKDIITIKSTEKIQLVRIYTIDGKMQLESQNSPNIEISNFQSGLYLIEITTNRGVVTKRLIKE</sequence>
<evidence type="ECO:0000259" key="3">
    <source>
        <dbReference type="Pfam" id="PF18962"/>
    </source>
</evidence>
<keyword evidence="1 2" id="KW-0732">Signal</keyword>
<dbReference type="RefSeq" id="WP_160633998.1">
    <property type="nucleotide sequence ID" value="NZ_WWNE01000012.1"/>
</dbReference>
<dbReference type="Proteomes" id="UP000470771">
    <property type="component" value="Unassembled WGS sequence"/>
</dbReference>
<dbReference type="EMBL" id="WWNE01000012">
    <property type="protein sequence ID" value="NBG67049.1"/>
    <property type="molecule type" value="Genomic_DNA"/>
</dbReference>
<evidence type="ECO:0000256" key="2">
    <source>
        <dbReference type="SAM" id="SignalP"/>
    </source>
</evidence>
<feature type="domain" description="Secretion system C-terminal sorting" evidence="3">
    <location>
        <begin position="428"/>
        <end position="493"/>
    </location>
</feature>
<name>A0A6N9NMG3_9FLAO</name>
<feature type="signal peptide" evidence="2">
    <location>
        <begin position="1"/>
        <end position="18"/>
    </location>
</feature>
<accession>A0A6N9NMG3</accession>